<name>A0A0L7TDC0_9GAMM</name>
<dbReference type="SUPFAM" id="SSF52266">
    <property type="entry name" value="SGNH hydrolase"/>
    <property type="match status" value="1"/>
</dbReference>
<dbReference type="InterPro" id="IPR005546">
    <property type="entry name" value="Autotransporte_beta"/>
</dbReference>
<dbReference type="AlphaFoldDB" id="A0A0L7TDC0"/>
<feature type="active site" description="Nucleophile" evidence="3">
    <location>
        <position position="24"/>
    </location>
</feature>
<dbReference type="EMBL" id="JRXF01000016">
    <property type="protein sequence ID" value="KOC93261.1"/>
    <property type="molecule type" value="Genomic_DNA"/>
</dbReference>
<reference evidence="5 6" key="1">
    <citation type="journal article" date="2015" name="Int. J. Syst. Evol. Microbiol.">
        <title>Erwinia iniecta sp. nov., isolated from Russian wheat aphids (Diuraphis noxia).</title>
        <authorList>
            <person name="Campillo T."/>
            <person name="Luna E."/>
            <person name="Portier P."/>
            <person name="Fischer-Le Saux M."/>
            <person name="Lapitan N."/>
            <person name="Tisserat N.A."/>
            <person name="Leach J.E."/>
        </authorList>
    </citation>
    <scope>NUCLEOTIDE SEQUENCE [LARGE SCALE GENOMIC DNA]</scope>
    <source>
        <strain evidence="5 6">B149</strain>
    </source>
</reference>
<evidence type="ECO:0000256" key="1">
    <source>
        <dbReference type="ARBA" id="ARBA00008668"/>
    </source>
</evidence>
<comment type="caution">
    <text evidence="5">The sequence shown here is derived from an EMBL/GenBank/DDBJ whole genome shotgun (WGS) entry which is preliminary data.</text>
</comment>
<dbReference type="Pfam" id="PF03797">
    <property type="entry name" value="Autotransporter"/>
    <property type="match status" value="1"/>
</dbReference>
<keyword evidence="2" id="KW-0732">Signal</keyword>
<evidence type="ECO:0000259" key="4">
    <source>
        <dbReference type="PROSITE" id="PS51208"/>
    </source>
</evidence>
<dbReference type="Proteomes" id="UP000036851">
    <property type="component" value="Unassembled WGS sequence"/>
</dbReference>
<gene>
    <name evidence="5" type="ORF">NG43_11365</name>
</gene>
<dbReference type="PATRIC" id="fig|1560201.4.peg.2466"/>
<dbReference type="Gene3D" id="2.40.128.130">
    <property type="entry name" value="Autotransporter beta-domain"/>
    <property type="match status" value="1"/>
</dbReference>
<accession>A0A0L7TDC0</accession>
<protein>
    <submittedName>
        <fullName evidence="5">Lipase</fullName>
    </submittedName>
</protein>
<organism evidence="5 6">
    <name type="scientific">Winslowiella iniecta</name>
    <dbReference type="NCBI Taxonomy" id="1560201"/>
    <lineage>
        <taxon>Bacteria</taxon>
        <taxon>Pseudomonadati</taxon>
        <taxon>Pseudomonadota</taxon>
        <taxon>Gammaproteobacteria</taxon>
        <taxon>Enterobacterales</taxon>
        <taxon>Erwiniaceae</taxon>
        <taxon>Winslowiella</taxon>
    </lineage>
</organism>
<dbReference type="InterPro" id="IPR036709">
    <property type="entry name" value="Autotransporte_beta_dom_sf"/>
</dbReference>
<evidence type="ECO:0000313" key="6">
    <source>
        <dbReference type="Proteomes" id="UP000036851"/>
    </source>
</evidence>
<dbReference type="PANTHER" id="PTHR45642">
    <property type="entry name" value="GDSL ESTERASE/LIPASE EXL3"/>
    <property type="match status" value="1"/>
</dbReference>
<dbReference type="STRING" id="1560201.NG42_04270"/>
<evidence type="ECO:0000313" key="5">
    <source>
        <dbReference type="EMBL" id="KOC93261.1"/>
    </source>
</evidence>
<dbReference type="PANTHER" id="PTHR45642:SF139">
    <property type="entry name" value="SGNH HYDROLASE-TYPE ESTERASE DOMAIN-CONTAINING PROTEIN"/>
    <property type="match status" value="1"/>
</dbReference>
<evidence type="ECO:0000256" key="3">
    <source>
        <dbReference type="PIRSR" id="PIRSR037375-1"/>
    </source>
</evidence>
<comment type="similarity">
    <text evidence="1">Belongs to the 'GDSL' lipolytic enzyme family.</text>
</comment>
<dbReference type="PIRSF" id="PIRSF037375">
    <property type="entry name" value="Autotrns_EstA"/>
    <property type="match status" value="1"/>
</dbReference>
<dbReference type="SMART" id="SM00869">
    <property type="entry name" value="Autotransporter"/>
    <property type="match status" value="1"/>
</dbReference>
<feature type="domain" description="Autotransporter" evidence="4">
    <location>
        <begin position="371"/>
        <end position="648"/>
    </location>
</feature>
<dbReference type="InterPro" id="IPR001087">
    <property type="entry name" value="GDSL"/>
</dbReference>
<dbReference type="Pfam" id="PF00657">
    <property type="entry name" value="Lipase_GDSL"/>
    <property type="match status" value="1"/>
</dbReference>
<dbReference type="GO" id="GO:0016788">
    <property type="term" value="F:hydrolase activity, acting on ester bonds"/>
    <property type="evidence" value="ECO:0007669"/>
    <property type="project" value="InterPro"/>
</dbReference>
<dbReference type="Gene3D" id="3.40.50.1110">
    <property type="entry name" value="SGNH hydrolase"/>
    <property type="match status" value="1"/>
</dbReference>
<proteinExistence type="inferred from homology"/>
<feature type="active site" evidence="3">
    <location>
        <position position="318"/>
    </location>
</feature>
<feature type="active site" evidence="3">
    <location>
        <position position="315"/>
    </location>
</feature>
<dbReference type="PROSITE" id="PS51208">
    <property type="entry name" value="AUTOTRANSPORTER"/>
    <property type="match status" value="1"/>
</dbReference>
<dbReference type="InterPro" id="IPR017186">
    <property type="entry name" value="Lipase_autotranspt_EstA"/>
</dbReference>
<dbReference type="SUPFAM" id="SSF103515">
    <property type="entry name" value="Autotransporter"/>
    <property type="match status" value="1"/>
</dbReference>
<evidence type="ECO:0000256" key="2">
    <source>
        <dbReference type="ARBA" id="ARBA00022729"/>
    </source>
</evidence>
<dbReference type="InterPro" id="IPR050592">
    <property type="entry name" value="GDSL_lipolytic_enzyme"/>
</dbReference>
<sequence>MVTGILLHPLAANAWDQLYVFGDSLSDSGNNGRYTWDGSSHPLYDDILAAKINQVLNPSKQGGTNFAAGGAVAVPALNPQDNTQDQVQNYLAANGGRADADGLYIHWIGGNDLAAAAINPVEAPGLVSNSAFAAASQVQALLSAGANTVIVPTVPDIGATPALLEAVIQKGLTPVADAALSAAFQSLNSQTTLNMAARQQAIYDALFAAAGTATSVPELQKAIADQLLAAWQHISSQASALTASYNQQQESYLAKMGGNIVRVDVNGLFNELLADPARYGLSNTAGMACPPGVSAAVCGVATPGFSSAQNSLFADHLHPGPATHQLIGDYIQSVLDAPAQAVALNQAMLAMSRDMRNTLDSHLQQQRHSENPQGSLSVFGGYAGQHYDYAGNLVAGKGNATTHNLTLGVDYKLTDNWLLGALISGSDDNQQPTPDYDYKMRGWLISAYSELAFSSGGWINADLHFAAADYDDIIRRITLGPAIRSEKGSTDGKQLGARITAGWDFPVASWLTTGPTLQYALDYSKVSGYSEQSDSFTAMRFNDQTYHSQIGAVGWRVDSQLGWVNPWAQVSYNHQFGDNVWRAGGGLKSTQTSFTRDTAQQDTNWVDVSVGANVPLGKDVAAFASLSQTGGLSSGEQFMYNLGVSARF</sequence>
<dbReference type="InterPro" id="IPR036514">
    <property type="entry name" value="SGNH_hydro_sf"/>
</dbReference>